<dbReference type="AlphaFoldDB" id="A0A8J6B3K2"/>
<feature type="compositionally biased region" description="Pro residues" evidence="1">
    <location>
        <begin position="783"/>
        <end position="799"/>
    </location>
</feature>
<name>A0A8J6B3K2_9EUKA</name>
<reference evidence="2" key="1">
    <citation type="submission" date="2021-05" db="EMBL/GenBank/DDBJ databases">
        <title>A free-living protist that lacks canonical eukaryotic 1 DNA replication and segregation systems.</title>
        <authorList>
            <person name="Salas-Leiva D.E."/>
            <person name="Tromer E.C."/>
            <person name="Curtis B.A."/>
            <person name="Jerlstrom-Hultqvist J."/>
            <person name="Kolisko M."/>
            <person name="Yi Z."/>
            <person name="Salas-Leiva J.S."/>
            <person name="Gallot-Lavallee L."/>
            <person name="Kops G.J.P.L."/>
            <person name="Archibald J.M."/>
            <person name="Simpson A.G.B."/>
            <person name="Roger A.J."/>
        </authorList>
    </citation>
    <scope>NUCLEOTIDE SEQUENCE</scope>
    <source>
        <strain evidence="2">BICM</strain>
    </source>
</reference>
<organism evidence="2 3">
    <name type="scientific">Carpediemonas membranifera</name>
    <dbReference type="NCBI Taxonomy" id="201153"/>
    <lineage>
        <taxon>Eukaryota</taxon>
        <taxon>Metamonada</taxon>
        <taxon>Carpediemonas-like organisms</taxon>
        <taxon>Carpediemonas</taxon>
    </lineage>
</organism>
<feature type="compositionally biased region" description="Basic and acidic residues" evidence="1">
    <location>
        <begin position="205"/>
        <end position="215"/>
    </location>
</feature>
<dbReference type="EMBL" id="JAHDYR010000024">
    <property type="protein sequence ID" value="KAG9393559.1"/>
    <property type="molecule type" value="Genomic_DNA"/>
</dbReference>
<feature type="compositionally biased region" description="Acidic residues" evidence="1">
    <location>
        <begin position="929"/>
        <end position="942"/>
    </location>
</feature>
<keyword evidence="3" id="KW-1185">Reference proteome</keyword>
<feature type="compositionally biased region" description="Basic and acidic residues" evidence="1">
    <location>
        <begin position="168"/>
        <end position="182"/>
    </location>
</feature>
<evidence type="ECO:0000313" key="2">
    <source>
        <dbReference type="EMBL" id="KAG9393559.1"/>
    </source>
</evidence>
<dbReference type="Proteomes" id="UP000717585">
    <property type="component" value="Unassembled WGS sequence"/>
</dbReference>
<comment type="caution">
    <text evidence="2">The sequence shown here is derived from an EMBL/GenBank/DDBJ whole genome shotgun (WGS) entry which is preliminary data.</text>
</comment>
<proteinExistence type="predicted"/>
<protein>
    <submittedName>
        <fullName evidence="2">Uncharacterized protein</fullName>
    </submittedName>
</protein>
<feature type="region of interest" description="Disordered" evidence="1">
    <location>
        <begin position="168"/>
        <end position="218"/>
    </location>
</feature>
<evidence type="ECO:0000313" key="3">
    <source>
        <dbReference type="Proteomes" id="UP000717585"/>
    </source>
</evidence>
<gene>
    <name evidence="2" type="ORF">J8273_5046</name>
</gene>
<sequence length="942" mass="104025">MVNYKLGIMHVQVVGCDVNAPCVKITVDSDLTSYIDLSKPKKTTDTLVHERATCLGNSDFLLPFNMALKFMETKLQRLGPLEAPFLTFHIRKKKPGLFRTTYEDVDMIQAHLSRATVLRGPLEAPVDLELKDAADHVRGKIRVHAMLIRKDSEQEEYNDKVRRFAEAVSSEKKKLETADRIQKRGSPGKESAAQFPDPLNGNSGAEDRAAEEQARKEKRARVLAAMQGGTLNPAALKPKPEGPPADWARVEHVSVSSVLALVEAEVQGLLEVHRGSAQEAQLTAHLEKVRSRMARIDAMRQAGLTDEKYAGLITKATTKWAAYAQQFAAMKTDPKAARNEQRAVLWVNTAKAELVCVRAGTQPQPAAPVSVGGVELPPVDWRSAANVPVHDVLEAMEVETYELFQTKSEQGVGPELLQQIQEILRDVQKAKNKMEDDFEAGTLTYADYLPRVARSVALWTDYGRRFGQAKTMDPKYGGQERKAMRWADIARTELTETCEAEGIPVPSIGQAAQPAESKPQPVVPVPVPQPVPQAVPSQYEQPPDDWNDVANVSVNDVLDLMQEQAYTVFDTRRAQGDSEENLKVILDTLRRVQDKMKKLEDDFDSGRLTSEDYIRTIVDSIKRWTRYAMQFEATQEQDPKNGGKARRLAKWVELATNELHIMCEDAGIPVPPLPRIRSPPPTDWDAEGRVIAVSVLGLMADVDQARVSKVTAIAGMTPAKYLAKVRAAAELWQGYAEAFAMLGSTAETKARLWAETAAREVVTRCGELGLDPTTLQPLSEAPQPAPPVQPEATPQPAPVSPVEQSPEPSVPPDWNDTAQLEVISVLSTVIESLRKNERVNTRKGQAERAQMFQTKADALDAKLAVLKATLSDGSLPQDRYAARLETMTTLWEGYAQLFEADGDAAHAKLARAWAGLAQEEKEALAQAESESEVDDEDEEFLV</sequence>
<accession>A0A8J6B3K2</accession>
<feature type="region of interest" description="Disordered" evidence="1">
    <location>
        <begin position="772"/>
        <end position="815"/>
    </location>
</feature>
<feature type="region of interest" description="Disordered" evidence="1">
    <location>
        <begin position="921"/>
        <end position="942"/>
    </location>
</feature>
<evidence type="ECO:0000256" key="1">
    <source>
        <dbReference type="SAM" id="MobiDB-lite"/>
    </source>
</evidence>